<dbReference type="STRING" id="51031.W2TM79"/>
<gene>
    <name evidence="1" type="ORF">NECAME_17541</name>
</gene>
<evidence type="ECO:0000313" key="1">
    <source>
        <dbReference type="EMBL" id="ETN83225.1"/>
    </source>
</evidence>
<dbReference type="InterPro" id="IPR042099">
    <property type="entry name" value="ANL_N_sf"/>
</dbReference>
<dbReference type="Proteomes" id="UP000053676">
    <property type="component" value="Unassembled WGS sequence"/>
</dbReference>
<dbReference type="Gene3D" id="3.40.50.12780">
    <property type="entry name" value="N-terminal domain of ligase-like"/>
    <property type="match status" value="1"/>
</dbReference>
<dbReference type="EMBL" id="KI658268">
    <property type="protein sequence ID" value="ETN83225.1"/>
    <property type="molecule type" value="Genomic_DNA"/>
</dbReference>
<accession>W2TM79</accession>
<dbReference type="OrthoDB" id="5854631at2759"/>
<dbReference type="AlphaFoldDB" id="W2TM79"/>
<reference evidence="2" key="1">
    <citation type="journal article" date="2014" name="Nat. Genet.">
        <title>Genome of the human hookworm Necator americanus.</title>
        <authorList>
            <person name="Tang Y.T."/>
            <person name="Gao X."/>
            <person name="Rosa B.A."/>
            <person name="Abubucker S."/>
            <person name="Hallsworth-Pepin K."/>
            <person name="Martin J."/>
            <person name="Tyagi R."/>
            <person name="Heizer E."/>
            <person name="Zhang X."/>
            <person name="Bhonagiri-Palsikar V."/>
            <person name="Minx P."/>
            <person name="Warren W.C."/>
            <person name="Wang Q."/>
            <person name="Zhan B."/>
            <person name="Hotez P.J."/>
            <person name="Sternberg P.W."/>
            <person name="Dougall A."/>
            <person name="Gaze S.T."/>
            <person name="Mulvenna J."/>
            <person name="Sotillo J."/>
            <person name="Ranganathan S."/>
            <person name="Rabelo E.M."/>
            <person name="Wilson R.K."/>
            <person name="Felgner P.L."/>
            <person name="Bethony J."/>
            <person name="Hawdon J.M."/>
            <person name="Gasser R.B."/>
            <person name="Loukas A."/>
            <person name="Mitreva M."/>
        </authorList>
    </citation>
    <scope>NUCLEOTIDE SEQUENCE [LARGE SCALE GENOMIC DNA]</scope>
</reference>
<proteinExistence type="predicted"/>
<evidence type="ECO:0008006" key="3">
    <source>
        <dbReference type="Google" id="ProtNLM"/>
    </source>
</evidence>
<name>W2TM79_NECAM</name>
<organism evidence="1 2">
    <name type="scientific">Necator americanus</name>
    <name type="common">Human hookworm</name>
    <dbReference type="NCBI Taxonomy" id="51031"/>
    <lineage>
        <taxon>Eukaryota</taxon>
        <taxon>Metazoa</taxon>
        <taxon>Ecdysozoa</taxon>
        <taxon>Nematoda</taxon>
        <taxon>Chromadorea</taxon>
        <taxon>Rhabditida</taxon>
        <taxon>Rhabditina</taxon>
        <taxon>Rhabditomorpha</taxon>
        <taxon>Strongyloidea</taxon>
        <taxon>Ancylostomatidae</taxon>
        <taxon>Bunostominae</taxon>
        <taxon>Necator</taxon>
    </lineage>
</organism>
<evidence type="ECO:0000313" key="2">
    <source>
        <dbReference type="Proteomes" id="UP000053676"/>
    </source>
</evidence>
<protein>
    <recommendedName>
        <fullName evidence="3">AMP-dependent synthetase/ligase domain-containing protein</fullName>
    </recommendedName>
</protein>
<keyword evidence="2" id="KW-1185">Reference proteome</keyword>
<sequence length="158" mass="17936">MYAVRNMIESDYPPAPLANEPYHETLLRAIKQHIETGKNKIAFINGDKPGETTTFKQVYDNAYSVAAFLYSKDELQRQFVDSGAKVVLTCEDYLEKVLKAVKQSPNVEVVIYIPKGDDHQLPDGVISWNEVVKSQYSNNIPKPNVDLDKDVIMLPYSR</sequence>
<dbReference type="KEGG" id="nai:NECAME_17541"/>
<dbReference type="SUPFAM" id="SSF56801">
    <property type="entry name" value="Acetyl-CoA synthetase-like"/>
    <property type="match status" value="1"/>
</dbReference>